<keyword evidence="1" id="KW-0812">Transmembrane</keyword>
<name>A0A1M5NA40_9BACT</name>
<sequence length="372" mass="42798">MSENQRYLSLDVFRGMTVCFMIIVNTGGGPINYAPLLHASWHGFTPTDLVFPSFLFAVGNAMAFSLHKYELQGEGVFWRKTLKRTAIIFLLGFLMYWFPFYRPDEHGDWAFKSITTTRILGVLQRIALCYFFASIILHYGSKRFAVWFSAFALLLYWIVSYAYGDANDPYSLAGNAGSKIDLWLFGEQHLYHGEGVPFEPEGLLSTLPSIVNVIFGYLAGDFIRRYGNKYETIAKLMLAGALLVFVALTWDMVFPINKKLWTSSFVLLTVGIDLMVLSLLIYVLEILHRTKWTPFFLVFGKNPLFIYLLSELLIIIMYMIPTKSENLQHSVYLGFEKIFSPINASFLFAFFFMLTCWAVGYVLDKRKIYIRV</sequence>
<reference evidence="2 3" key="1">
    <citation type="submission" date="2016-11" db="EMBL/GenBank/DDBJ databases">
        <authorList>
            <person name="Jaros S."/>
            <person name="Januszkiewicz K."/>
            <person name="Wedrychowicz H."/>
        </authorList>
    </citation>
    <scope>NUCLEOTIDE SEQUENCE [LARGE SCALE GENOMIC DNA]</scope>
    <source>
        <strain evidence="2 3">DSM 24574</strain>
    </source>
</reference>
<keyword evidence="2" id="KW-0012">Acyltransferase</keyword>
<feature type="transmembrane region" description="Helical" evidence="1">
    <location>
        <begin position="265"/>
        <end position="284"/>
    </location>
</feature>
<dbReference type="Proteomes" id="UP000184212">
    <property type="component" value="Unassembled WGS sequence"/>
</dbReference>
<gene>
    <name evidence="2" type="ORF">SAMN04488109_2193</name>
</gene>
<keyword evidence="1" id="KW-1133">Transmembrane helix</keyword>
<feature type="transmembrane region" description="Helical" evidence="1">
    <location>
        <begin position="304"/>
        <end position="321"/>
    </location>
</feature>
<keyword evidence="3" id="KW-1185">Reference proteome</keyword>
<feature type="transmembrane region" description="Helical" evidence="1">
    <location>
        <begin position="341"/>
        <end position="363"/>
    </location>
</feature>
<dbReference type="STRING" id="947013.SAMN04488109_2193"/>
<evidence type="ECO:0000256" key="1">
    <source>
        <dbReference type="SAM" id="Phobius"/>
    </source>
</evidence>
<feature type="transmembrane region" description="Helical" evidence="1">
    <location>
        <begin position="49"/>
        <end position="69"/>
    </location>
</feature>
<feature type="transmembrane region" description="Helical" evidence="1">
    <location>
        <begin position="81"/>
        <end position="99"/>
    </location>
</feature>
<feature type="transmembrane region" description="Helical" evidence="1">
    <location>
        <begin position="232"/>
        <end position="253"/>
    </location>
</feature>
<keyword evidence="2" id="KW-0808">Transferase</keyword>
<dbReference type="GO" id="GO:0016746">
    <property type="term" value="F:acyltransferase activity"/>
    <property type="evidence" value="ECO:0007669"/>
    <property type="project" value="UniProtKB-KW"/>
</dbReference>
<dbReference type="EMBL" id="FQWQ01000001">
    <property type="protein sequence ID" value="SHG86367.1"/>
    <property type="molecule type" value="Genomic_DNA"/>
</dbReference>
<feature type="transmembrane region" description="Helical" evidence="1">
    <location>
        <begin position="12"/>
        <end position="29"/>
    </location>
</feature>
<feature type="transmembrane region" description="Helical" evidence="1">
    <location>
        <begin position="202"/>
        <end position="220"/>
    </location>
</feature>
<evidence type="ECO:0000313" key="2">
    <source>
        <dbReference type="EMBL" id="SHG86367.1"/>
    </source>
</evidence>
<proteinExistence type="predicted"/>
<keyword evidence="1" id="KW-0472">Membrane</keyword>
<dbReference type="RefSeq" id="WP_073133585.1">
    <property type="nucleotide sequence ID" value="NZ_FQWQ01000001.1"/>
</dbReference>
<protein>
    <submittedName>
        <fullName evidence="2">Predicted acyltransferase</fullName>
    </submittedName>
</protein>
<feature type="transmembrane region" description="Helical" evidence="1">
    <location>
        <begin position="144"/>
        <end position="163"/>
    </location>
</feature>
<dbReference type="AlphaFoldDB" id="A0A1M5NA40"/>
<accession>A0A1M5NA40</accession>
<dbReference type="PANTHER" id="PTHR31061">
    <property type="entry name" value="LD22376P"/>
    <property type="match status" value="1"/>
</dbReference>
<dbReference type="PANTHER" id="PTHR31061:SF24">
    <property type="entry name" value="LD22376P"/>
    <property type="match status" value="1"/>
</dbReference>
<dbReference type="OrthoDB" id="9788724at2"/>
<feature type="transmembrane region" description="Helical" evidence="1">
    <location>
        <begin position="119"/>
        <end position="137"/>
    </location>
</feature>
<organism evidence="2 3">
    <name type="scientific">Chryseolinea serpens</name>
    <dbReference type="NCBI Taxonomy" id="947013"/>
    <lineage>
        <taxon>Bacteria</taxon>
        <taxon>Pseudomonadati</taxon>
        <taxon>Bacteroidota</taxon>
        <taxon>Cytophagia</taxon>
        <taxon>Cytophagales</taxon>
        <taxon>Fulvivirgaceae</taxon>
        <taxon>Chryseolinea</taxon>
    </lineage>
</organism>
<evidence type="ECO:0000313" key="3">
    <source>
        <dbReference type="Proteomes" id="UP000184212"/>
    </source>
</evidence>